<evidence type="ECO:0000256" key="6">
    <source>
        <dbReference type="ARBA" id="ARBA00022723"/>
    </source>
</evidence>
<comment type="caution">
    <text evidence="14">The sequence shown here is derived from an EMBL/GenBank/DDBJ whole genome shotgun (WGS) entry which is preliminary data.</text>
</comment>
<protein>
    <recommendedName>
        <fullName evidence="16">Cytochrome P450</fullName>
    </recommendedName>
</protein>
<evidence type="ECO:0000256" key="9">
    <source>
        <dbReference type="ARBA" id="ARBA00023004"/>
    </source>
</evidence>
<dbReference type="PANTHER" id="PTHR46300:SF2">
    <property type="entry name" value="CYTOCHROME P450 MONOOXYGENASE ALNH-RELATED"/>
    <property type="match status" value="1"/>
</dbReference>
<dbReference type="EMBL" id="SFCI01000321">
    <property type="protein sequence ID" value="TFY80567.1"/>
    <property type="molecule type" value="Genomic_DNA"/>
</dbReference>
<evidence type="ECO:0000256" key="10">
    <source>
        <dbReference type="ARBA" id="ARBA00023033"/>
    </source>
</evidence>
<dbReference type="GO" id="GO:0016705">
    <property type="term" value="F:oxidoreductase activity, acting on paired donors, with incorporation or reduction of molecular oxygen"/>
    <property type="evidence" value="ECO:0007669"/>
    <property type="project" value="InterPro"/>
</dbReference>
<dbReference type="Proteomes" id="UP000298061">
    <property type="component" value="Unassembled WGS sequence"/>
</dbReference>
<dbReference type="STRING" id="135208.A0A4Z0A2N1"/>
<evidence type="ECO:0000256" key="7">
    <source>
        <dbReference type="ARBA" id="ARBA00022989"/>
    </source>
</evidence>
<accession>A0A4Z0A2N1</accession>
<dbReference type="SUPFAM" id="SSF48264">
    <property type="entry name" value="Cytochrome P450"/>
    <property type="match status" value="1"/>
</dbReference>
<dbReference type="GO" id="GO:0004497">
    <property type="term" value="F:monooxygenase activity"/>
    <property type="evidence" value="ECO:0007669"/>
    <property type="project" value="UniProtKB-KW"/>
</dbReference>
<evidence type="ECO:0000313" key="15">
    <source>
        <dbReference type="Proteomes" id="UP000298061"/>
    </source>
</evidence>
<evidence type="ECO:0000256" key="11">
    <source>
        <dbReference type="ARBA" id="ARBA00023136"/>
    </source>
</evidence>
<dbReference type="GO" id="GO:0005506">
    <property type="term" value="F:iron ion binding"/>
    <property type="evidence" value="ECO:0007669"/>
    <property type="project" value="InterPro"/>
</dbReference>
<evidence type="ECO:0000256" key="12">
    <source>
        <dbReference type="PIRSR" id="PIRSR602403-1"/>
    </source>
</evidence>
<evidence type="ECO:0000256" key="3">
    <source>
        <dbReference type="ARBA" id="ARBA00010617"/>
    </source>
</evidence>
<keyword evidence="10 13" id="KW-0503">Monooxygenase</keyword>
<evidence type="ECO:0000256" key="5">
    <source>
        <dbReference type="ARBA" id="ARBA00022692"/>
    </source>
</evidence>
<dbReference type="PRINTS" id="PR00385">
    <property type="entry name" value="P450"/>
</dbReference>
<dbReference type="InterPro" id="IPR002403">
    <property type="entry name" value="Cyt_P450_E_grp-IV"/>
</dbReference>
<comment type="subcellular location">
    <subcellularLocation>
        <location evidence="2">Membrane</location>
    </subcellularLocation>
</comment>
<keyword evidence="6 12" id="KW-0479">Metal-binding</keyword>
<organism evidence="14 15">
    <name type="scientific">Hericium alpestre</name>
    <dbReference type="NCBI Taxonomy" id="135208"/>
    <lineage>
        <taxon>Eukaryota</taxon>
        <taxon>Fungi</taxon>
        <taxon>Dikarya</taxon>
        <taxon>Basidiomycota</taxon>
        <taxon>Agaricomycotina</taxon>
        <taxon>Agaricomycetes</taxon>
        <taxon>Russulales</taxon>
        <taxon>Hericiaceae</taxon>
        <taxon>Hericium</taxon>
    </lineage>
</organism>
<dbReference type="GO" id="GO:0020037">
    <property type="term" value="F:heme binding"/>
    <property type="evidence" value="ECO:0007669"/>
    <property type="project" value="InterPro"/>
</dbReference>
<dbReference type="PRINTS" id="PR00465">
    <property type="entry name" value="EP450IV"/>
</dbReference>
<dbReference type="PROSITE" id="PS00086">
    <property type="entry name" value="CYTOCHROME_P450"/>
    <property type="match status" value="1"/>
</dbReference>
<evidence type="ECO:0000256" key="2">
    <source>
        <dbReference type="ARBA" id="ARBA00004370"/>
    </source>
</evidence>
<dbReference type="InterPro" id="IPR017972">
    <property type="entry name" value="Cyt_P450_CS"/>
</dbReference>
<dbReference type="InterPro" id="IPR036396">
    <property type="entry name" value="Cyt_P450_sf"/>
</dbReference>
<evidence type="ECO:0008006" key="16">
    <source>
        <dbReference type="Google" id="ProtNLM"/>
    </source>
</evidence>
<dbReference type="GO" id="GO:0016020">
    <property type="term" value="C:membrane"/>
    <property type="evidence" value="ECO:0007669"/>
    <property type="project" value="UniProtKB-SubCell"/>
</dbReference>
<comment type="similarity">
    <text evidence="3 13">Belongs to the cytochrome P450 family.</text>
</comment>
<keyword evidence="7" id="KW-1133">Transmembrane helix</keyword>
<evidence type="ECO:0000256" key="1">
    <source>
        <dbReference type="ARBA" id="ARBA00001971"/>
    </source>
</evidence>
<reference evidence="14 15" key="1">
    <citation type="submission" date="2019-02" db="EMBL/GenBank/DDBJ databases">
        <title>Genome sequencing of the rare red list fungi Hericium alpestre (H. flagellum).</title>
        <authorList>
            <person name="Buettner E."/>
            <person name="Kellner H."/>
        </authorList>
    </citation>
    <scope>NUCLEOTIDE SEQUENCE [LARGE SCALE GENOMIC DNA]</scope>
    <source>
        <strain evidence="14 15">DSM 108284</strain>
    </source>
</reference>
<keyword evidence="11" id="KW-0472">Membrane</keyword>
<dbReference type="AlphaFoldDB" id="A0A4Z0A2N1"/>
<gene>
    <name evidence="14" type="ORF">EWM64_g3445</name>
</gene>
<keyword evidence="15" id="KW-1185">Reference proteome</keyword>
<dbReference type="Pfam" id="PF00067">
    <property type="entry name" value="p450"/>
    <property type="match status" value="2"/>
</dbReference>
<comment type="cofactor">
    <cofactor evidence="1 12">
        <name>heme</name>
        <dbReference type="ChEBI" id="CHEBI:30413"/>
    </cofactor>
</comment>
<dbReference type="InterPro" id="IPR050364">
    <property type="entry name" value="Cytochrome_P450_fung"/>
</dbReference>
<evidence type="ECO:0000256" key="4">
    <source>
        <dbReference type="ARBA" id="ARBA00022617"/>
    </source>
</evidence>
<keyword evidence="4 12" id="KW-0349">Heme</keyword>
<keyword evidence="8 13" id="KW-0560">Oxidoreductase</keyword>
<dbReference type="Gene3D" id="1.10.630.10">
    <property type="entry name" value="Cytochrome P450"/>
    <property type="match status" value="2"/>
</dbReference>
<dbReference type="InterPro" id="IPR001128">
    <property type="entry name" value="Cyt_P450"/>
</dbReference>
<evidence type="ECO:0000313" key="14">
    <source>
        <dbReference type="EMBL" id="TFY80567.1"/>
    </source>
</evidence>
<sequence>MIIVSDPRIAGDLLEHRGATTASRPPFHIADVVTGGKTMVLMQNTPTWRRVRRLAHNLLTREQCAKHLPIQVAEATQVMHDFLNDPEHFSSHIGRYTNSVITSIIAGIRSPRRDGKDVMDFFNSVDKWAHLTETGTQPPVDVFPILKYVPERWAAWKTSAREVINEPEVQEKAWREIDRVVGEDRTPVLEDWESLPYVQAIVKEVFRLRPPLPLAVPHYTTADERVDDYLIPKDTMILVNLWAIGQDPEAFDSPEAFNPDRFLTSEFGTKPGADDSGRRHDLHFGYGRRFCVGLHLANDSIVIIS</sequence>
<keyword evidence="5" id="KW-0812">Transmembrane</keyword>
<dbReference type="PANTHER" id="PTHR46300">
    <property type="entry name" value="P450, PUTATIVE (EUROFUNG)-RELATED-RELATED"/>
    <property type="match status" value="1"/>
</dbReference>
<evidence type="ECO:0000256" key="13">
    <source>
        <dbReference type="RuleBase" id="RU000461"/>
    </source>
</evidence>
<name>A0A4Z0A2N1_9AGAM</name>
<feature type="binding site" description="axial binding residue" evidence="12">
    <location>
        <position position="291"/>
    </location>
    <ligand>
        <name>heme</name>
        <dbReference type="ChEBI" id="CHEBI:30413"/>
    </ligand>
    <ligandPart>
        <name>Fe</name>
        <dbReference type="ChEBI" id="CHEBI:18248"/>
    </ligandPart>
</feature>
<evidence type="ECO:0000256" key="8">
    <source>
        <dbReference type="ARBA" id="ARBA00023002"/>
    </source>
</evidence>
<dbReference type="OrthoDB" id="2789670at2759"/>
<proteinExistence type="inferred from homology"/>
<keyword evidence="9 12" id="KW-0408">Iron</keyword>